<gene>
    <name evidence="1" type="ORF">DC045_04640</name>
</gene>
<evidence type="ECO:0000313" key="1">
    <source>
        <dbReference type="EMBL" id="HBC33608.1"/>
    </source>
</evidence>
<comment type="caution">
    <text evidence="1">The sequence shown here is derived from an EMBL/GenBank/DDBJ whole genome shotgun (WGS) entry which is preliminary data.</text>
</comment>
<dbReference type="Proteomes" id="UP000263489">
    <property type="component" value="Unassembled WGS sequence"/>
</dbReference>
<feature type="non-terminal residue" evidence="1">
    <location>
        <position position="146"/>
    </location>
</feature>
<dbReference type="EMBL" id="DNNA01000074">
    <property type="protein sequence ID" value="HBC33608.1"/>
    <property type="molecule type" value="Genomic_DNA"/>
</dbReference>
<name>A0A352IQ75_9GAMM</name>
<evidence type="ECO:0000313" key="2">
    <source>
        <dbReference type="Proteomes" id="UP000263489"/>
    </source>
</evidence>
<proteinExistence type="predicted"/>
<reference evidence="1 2" key="1">
    <citation type="journal article" date="2018" name="Nat. Biotechnol.">
        <title>A standardized bacterial taxonomy based on genome phylogeny substantially revises the tree of life.</title>
        <authorList>
            <person name="Parks D.H."/>
            <person name="Chuvochina M."/>
            <person name="Waite D.W."/>
            <person name="Rinke C."/>
            <person name="Skarshewski A."/>
            <person name="Chaumeil P.A."/>
            <person name="Hugenholtz P."/>
        </authorList>
    </citation>
    <scope>NUCLEOTIDE SEQUENCE [LARGE SCALE GENOMIC DNA]</scope>
    <source>
        <strain evidence="1">UBA9380</strain>
    </source>
</reference>
<organism evidence="1 2">
    <name type="scientific">Marinobacter adhaerens</name>
    <dbReference type="NCBI Taxonomy" id="1033846"/>
    <lineage>
        <taxon>Bacteria</taxon>
        <taxon>Pseudomonadati</taxon>
        <taxon>Pseudomonadota</taxon>
        <taxon>Gammaproteobacteria</taxon>
        <taxon>Pseudomonadales</taxon>
        <taxon>Marinobacteraceae</taxon>
        <taxon>Marinobacter</taxon>
    </lineage>
</organism>
<dbReference type="AlphaFoldDB" id="A0A352IQ75"/>
<accession>A0A352IQ75</accession>
<sequence length="146" mass="15098">MFKKTLISLAVASSVGLTGCFDSGETGANANPEYLIEDTTIDKSIVRPIYDPNPIAAEPKFPINSDLILLLGATQSANYDFTGLSGGTSPADDAVNDLSGFSTSGAFTLKFDGELNPATVMANATVFLLPLNVGPAIESAPEALPN</sequence>
<dbReference type="PROSITE" id="PS51257">
    <property type="entry name" value="PROKAR_LIPOPROTEIN"/>
    <property type="match status" value="1"/>
</dbReference>
<protein>
    <submittedName>
        <fullName evidence="1">MECDP-synthase</fullName>
    </submittedName>
</protein>